<dbReference type="SMART" id="SM00066">
    <property type="entry name" value="GAL4"/>
    <property type="match status" value="1"/>
</dbReference>
<keyword evidence="4" id="KW-0238">DNA-binding</keyword>
<accession>A0A1V6WFD6</accession>
<dbReference type="PROSITE" id="PS00463">
    <property type="entry name" value="ZN2_CY6_FUNGAL_1"/>
    <property type="match status" value="1"/>
</dbReference>
<dbReference type="PANTHER" id="PTHR31001:SF87">
    <property type="entry name" value="COL-21"/>
    <property type="match status" value="1"/>
</dbReference>
<dbReference type="PROSITE" id="PS50048">
    <property type="entry name" value="ZN2_CY6_FUNGAL_2"/>
    <property type="match status" value="1"/>
</dbReference>
<dbReference type="InterPro" id="IPR050613">
    <property type="entry name" value="Sec_Metabolite_Reg"/>
</dbReference>
<dbReference type="Gene3D" id="4.10.240.10">
    <property type="entry name" value="Zn(2)-C6 fungal-type DNA-binding domain"/>
    <property type="match status" value="1"/>
</dbReference>
<dbReference type="SMART" id="SM00906">
    <property type="entry name" value="Fungal_trans"/>
    <property type="match status" value="1"/>
</dbReference>
<keyword evidence="10" id="KW-1185">Reference proteome</keyword>
<dbReference type="SUPFAM" id="SSF57701">
    <property type="entry name" value="Zn2/Cys6 DNA-binding domain"/>
    <property type="match status" value="1"/>
</dbReference>
<dbReference type="AlphaFoldDB" id="A0A1V6WFD6"/>
<sequence>MVTSSKQDRPHKRKRILMSCTECHRRKQKCDRQYPCCNCIKRGMQDLCHYDASPKGCQPTQSSSGVSGSSETETSSSSNMGNLNSPAGPGPEWTSASQDKIRNFGYSSHGNHNSMSLLRTVELYGGQDTSLVGSSTTNQPPFPTDADRRYRELVRQLPPQPCVDILVQTFFSDINWQYDLLDEESFREDLDSWGKISYSDLQVGFGRLAPGTAVFPALLFQVLAQALLFHSPHDDMINSLITMADMTFQDLGAKYSDKGAELLAVLGKKEITIATVQGGVLRASFLKSSGKVVEAWHTLGATIRDAQEIGLHTGRIVSGGPGRERQNISLVGHRIWLVLHIWDIHMAVVLGRPIATDLQIDRFACTIEDEERRRDLFSHWQTQTDLPRPFDLILAGYNVAYRYFKDIHQIEHNGAKSQDYHAVEHIHAAIKKNSELLPSWCRLVNPDTKFDRLRGYQWLPVAREGLSSLIYLVVLALHRPFIFSVANSRTEALKAGICILRAQERLFQQSEPHQCKVFNPVYASFDAIVLVAALCLVFPTEDIELRAECIHGVERGMQRLGIIGQSNAMAKSAHGIVCSLYHRLGNSENAEDTRNCSSDSQWISPNTNTDLHDWTQPALSFDAVLPPRPTHDLFYDHLSISQTPMADTPNGLSFDPLTVDLTNGWDFEGTFSDTSFWKLMNVSSH</sequence>
<feature type="compositionally biased region" description="Low complexity" evidence="7">
    <location>
        <begin position="62"/>
        <end position="78"/>
    </location>
</feature>
<dbReference type="CDD" id="cd00067">
    <property type="entry name" value="GAL4"/>
    <property type="match status" value="1"/>
</dbReference>
<comment type="subcellular location">
    <subcellularLocation>
        <location evidence="1">Nucleus</location>
    </subcellularLocation>
</comment>
<dbReference type="InterPro" id="IPR036864">
    <property type="entry name" value="Zn2-C6_fun-type_DNA-bd_sf"/>
</dbReference>
<keyword evidence="3" id="KW-0805">Transcription regulation</keyword>
<evidence type="ECO:0000256" key="5">
    <source>
        <dbReference type="ARBA" id="ARBA00023163"/>
    </source>
</evidence>
<dbReference type="Pfam" id="PF04082">
    <property type="entry name" value="Fungal_trans"/>
    <property type="match status" value="1"/>
</dbReference>
<evidence type="ECO:0000256" key="1">
    <source>
        <dbReference type="ARBA" id="ARBA00004123"/>
    </source>
</evidence>
<comment type="caution">
    <text evidence="9">The sequence shown here is derived from an EMBL/GenBank/DDBJ whole genome shotgun (WGS) entry which is preliminary data.</text>
</comment>
<keyword evidence="5" id="KW-0804">Transcription</keyword>
<dbReference type="PANTHER" id="PTHR31001">
    <property type="entry name" value="UNCHARACTERIZED TRANSCRIPTIONAL REGULATORY PROTEIN"/>
    <property type="match status" value="1"/>
</dbReference>
<evidence type="ECO:0000256" key="4">
    <source>
        <dbReference type="ARBA" id="ARBA00023125"/>
    </source>
</evidence>
<evidence type="ECO:0000256" key="3">
    <source>
        <dbReference type="ARBA" id="ARBA00023015"/>
    </source>
</evidence>
<keyword evidence="6" id="KW-0539">Nucleus</keyword>
<dbReference type="GO" id="GO:0005634">
    <property type="term" value="C:nucleus"/>
    <property type="evidence" value="ECO:0007669"/>
    <property type="project" value="UniProtKB-SubCell"/>
</dbReference>
<reference evidence="10" key="1">
    <citation type="journal article" date="2017" name="Nat. Microbiol.">
        <title>Global analysis of biosynthetic gene clusters reveals vast potential of secondary metabolite production in Penicillium species.</title>
        <authorList>
            <person name="Nielsen J.C."/>
            <person name="Grijseels S."/>
            <person name="Prigent S."/>
            <person name="Ji B."/>
            <person name="Dainat J."/>
            <person name="Nielsen K.F."/>
            <person name="Frisvad J.C."/>
            <person name="Workman M."/>
            <person name="Nielsen J."/>
        </authorList>
    </citation>
    <scope>NUCLEOTIDE SEQUENCE [LARGE SCALE GENOMIC DNA]</scope>
    <source>
        <strain evidence="10">IBT 13039</strain>
    </source>
</reference>
<protein>
    <recommendedName>
        <fullName evidence="8">Zn(2)-C6 fungal-type domain-containing protein</fullName>
    </recommendedName>
</protein>
<proteinExistence type="predicted"/>
<evidence type="ECO:0000256" key="6">
    <source>
        <dbReference type="ARBA" id="ARBA00023242"/>
    </source>
</evidence>
<dbReference type="GO" id="GO:0006351">
    <property type="term" value="P:DNA-templated transcription"/>
    <property type="evidence" value="ECO:0007669"/>
    <property type="project" value="InterPro"/>
</dbReference>
<organism evidence="9 10">
    <name type="scientific">Penicillium nalgiovense</name>
    <dbReference type="NCBI Taxonomy" id="60175"/>
    <lineage>
        <taxon>Eukaryota</taxon>
        <taxon>Fungi</taxon>
        <taxon>Dikarya</taxon>
        <taxon>Ascomycota</taxon>
        <taxon>Pezizomycotina</taxon>
        <taxon>Eurotiomycetes</taxon>
        <taxon>Eurotiomycetidae</taxon>
        <taxon>Eurotiales</taxon>
        <taxon>Aspergillaceae</taxon>
        <taxon>Penicillium</taxon>
    </lineage>
</organism>
<feature type="region of interest" description="Disordered" evidence="7">
    <location>
        <begin position="58"/>
        <end position="97"/>
    </location>
</feature>
<evidence type="ECO:0000313" key="9">
    <source>
        <dbReference type="EMBL" id="OQE61529.1"/>
    </source>
</evidence>
<dbReference type="InterPro" id="IPR007219">
    <property type="entry name" value="XnlR_reg_dom"/>
</dbReference>
<evidence type="ECO:0000256" key="2">
    <source>
        <dbReference type="ARBA" id="ARBA00022723"/>
    </source>
</evidence>
<dbReference type="GO" id="GO:0008270">
    <property type="term" value="F:zinc ion binding"/>
    <property type="evidence" value="ECO:0007669"/>
    <property type="project" value="InterPro"/>
</dbReference>
<dbReference type="Pfam" id="PF00172">
    <property type="entry name" value="Zn_clus"/>
    <property type="match status" value="1"/>
</dbReference>
<evidence type="ECO:0000256" key="7">
    <source>
        <dbReference type="SAM" id="MobiDB-lite"/>
    </source>
</evidence>
<evidence type="ECO:0000259" key="8">
    <source>
        <dbReference type="PROSITE" id="PS50048"/>
    </source>
</evidence>
<dbReference type="GO" id="GO:0003677">
    <property type="term" value="F:DNA binding"/>
    <property type="evidence" value="ECO:0007669"/>
    <property type="project" value="UniProtKB-KW"/>
</dbReference>
<dbReference type="InterPro" id="IPR001138">
    <property type="entry name" value="Zn2Cys6_DnaBD"/>
</dbReference>
<evidence type="ECO:0000313" key="10">
    <source>
        <dbReference type="Proteomes" id="UP000191691"/>
    </source>
</evidence>
<gene>
    <name evidence="9" type="ORF">PENNAL_c0282G07579</name>
</gene>
<dbReference type="GO" id="GO:0000981">
    <property type="term" value="F:DNA-binding transcription factor activity, RNA polymerase II-specific"/>
    <property type="evidence" value="ECO:0007669"/>
    <property type="project" value="InterPro"/>
</dbReference>
<dbReference type="CDD" id="cd12148">
    <property type="entry name" value="fungal_TF_MHR"/>
    <property type="match status" value="1"/>
</dbReference>
<dbReference type="STRING" id="60175.A0A1V6WFD6"/>
<keyword evidence="2" id="KW-0479">Metal-binding</keyword>
<dbReference type="OMA" id="NVAWHYD"/>
<dbReference type="EMBL" id="MOOB01000282">
    <property type="protein sequence ID" value="OQE61529.1"/>
    <property type="molecule type" value="Genomic_DNA"/>
</dbReference>
<name>A0A1V6WFD6_PENNA</name>
<dbReference type="Proteomes" id="UP000191691">
    <property type="component" value="Unassembled WGS sequence"/>
</dbReference>
<feature type="domain" description="Zn(2)-C6 fungal-type" evidence="8">
    <location>
        <begin position="19"/>
        <end position="50"/>
    </location>
</feature>